<gene>
    <name evidence="1" type="ORF">TRIP_B110008</name>
</gene>
<accession>A0A653A085</accession>
<dbReference type="EMBL" id="UPXX01000003">
    <property type="protein sequence ID" value="VBB41443.1"/>
    <property type="molecule type" value="Genomic_DNA"/>
</dbReference>
<name>A0A653A085_UNCDX</name>
<reference evidence="1" key="1">
    <citation type="submission" date="2018-07" db="EMBL/GenBank/DDBJ databases">
        <authorList>
            <consortium name="Genoscope - CEA"/>
            <person name="William W."/>
        </authorList>
    </citation>
    <scope>NUCLEOTIDE SEQUENCE</scope>
    <source>
        <strain evidence="1">IK1</strain>
    </source>
</reference>
<sequence>MSELAEGARLEIACATIKWHRGFESLSLRHFFAALFHGDAIPAVPREHFRALFEWSCLDPLACCRDGGAGCRIPLQRTGGAAFLCE</sequence>
<proteinExistence type="predicted"/>
<protein>
    <submittedName>
        <fullName evidence="1">Uncharacterized protein</fullName>
    </submittedName>
</protein>
<dbReference type="AlphaFoldDB" id="A0A653A085"/>
<organism evidence="1">
    <name type="scientific">Uncultured Desulfatiglans sp</name>
    <dbReference type="NCBI Taxonomy" id="1748965"/>
    <lineage>
        <taxon>Bacteria</taxon>
        <taxon>Pseudomonadati</taxon>
        <taxon>Thermodesulfobacteriota</taxon>
        <taxon>Desulfobacteria</taxon>
        <taxon>Desulfatiglandales</taxon>
        <taxon>Desulfatiglandaceae</taxon>
        <taxon>Desulfatiglans</taxon>
        <taxon>environmental samples</taxon>
    </lineage>
</organism>
<evidence type="ECO:0000313" key="1">
    <source>
        <dbReference type="EMBL" id="VBB41443.1"/>
    </source>
</evidence>